<dbReference type="Gene3D" id="2.150.10.10">
    <property type="entry name" value="Serralysin-like metalloprotease, C-terminal"/>
    <property type="match status" value="6"/>
</dbReference>
<dbReference type="EC" id="3.1.3.1" evidence="3"/>
<evidence type="ECO:0000313" key="3">
    <source>
        <dbReference type="EMBL" id="KMW59840.1"/>
    </source>
</evidence>
<dbReference type="InterPro" id="IPR050557">
    <property type="entry name" value="RTX_toxin/Mannuronan_C5-epim"/>
</dbReference>
<keyword evidence="2" id="KW-0964">Secreted</keyword>
<evidence type="ECO:0000256" key="2">
    <source>
        <dbReference type="ARBA" id="ARBA00022525"/>
    </source>
</evidence>
<dbReference type="PROSITE" id="PS00330">
    <property type="entry name" value="HEMOLYSIN_CALCIUM"/>
    <property type="match status" value="3"/>
</dbReference>
<comment type="subcellular location">
    <subcellularLocation>
        <location evidence="1">Secreted</location>
    </subcellularLocation>
</comment>
<dbReference type="SUPFAM" id="SSF51120">
    <property type="entry name" value="beta-Roll"/>
    <property type="match status" value="4"/>
</dbReference>
<sequence>MVDFTFKGVLSNGPANFLNGITDLDIRVSNGQAMLFTANGPSGGLLCYQLSGGSATLLDQAAFAAGKTLASPTALEEITLNGGQALIALGHHSNAPVRFDLNAAGQITGTGQFQAQGGFDSALVALETISLGGDTFVYTGEWGQSGPVAYRIDGNGVLQKIQSSASAAPLQGADLIALEAVKTGGNDYLVTLSAQGNSITSYEVASNGMLTEVSTLGAAEGLGIDAPTAMVRTTLDGAEYLIVSAANTGSLSVLEIGPDGSLTNTDHILGDLSMRLGGVTALEVVTIEGRSFVVAGGGEGGLNLFTLLPGGRLLHLDGYADTGSTALANVQAIALHATASGLEVFASSQSEAGITHMSIGTGNIAAMTQGTGSGDTLNGTAADDLLDGGAGNDSLNGGAGNDILIDGAGRDTLTGGAGADIFVFTDIGSNETITDFELGVDRIDLSAIGYIRNLSQIQITSTATGARLEYGGKTITIVADDGQPIDPALFAIEDLVDMSHFVFNPTTPNSPTSGDDVLTGTAGDDIIDALAGNDELMGLMGNDFLQGGAGNDTLHGDADDDTLMGGAGADDLRGGAGVDTAFYVDSTAPVGISLNGDSNWGWATGDTFFQIENLIGGNFNDTLVGSAGDNMLDGWDGDDQVFAGNGHDLVLGGGGNDFLNGDNENDTVIGGDGNDTLTGGRGDDVLEGQNGDDILWGWLGLDTMIGGPGNDMLFGEEDSDYIDGWSDDDSIFGGSGWDTLIGGGGNDLINGDDQDDTLLGGDGFDTLAGGRGNDYAHGEDGDDLLFGWLGQDLLEGGNGNDTLNGEEDNDTVSGGAGNDLVIGGTGDDFLVGWLDHDTLDGGAGNDLMNGEAGNDVFIFFDGHGDDTILGFEANNDLEDINLSGITTITGFSDLHANHMSQQGADVVIDTGTGSIRLVGVSMADLDGADFIF</sequence>
<keyword evidence="4" id="KW-1185">Reference proteome</keyword>
<dbReference type="RefSeq" id="WP_235439153.1">
    <property type="nucleotide sequence ID" value="NZ_LFTY01000002.1"/>
</dbReference>
<dbReference type="GO" id="GO:0005509">
    <property type="term" value="F:calcium ion binding"/>
    <property type="evidence" value="ECO:0007669"/>
    <property type="project" value="InterPro"/>
</dbReference>
<dbReference type="Proteomes" id="UP000037178">
    <property type="component" value="Unassembled WGS sequence"/>
</dbReference>
<accession>A0A0J9EAM0</accession>
<dbReference type="GO" id="GO:0004035">
    <property type="term" value="F:alkaline phosphatase activity"/>
    <property type="evidence" value="ECO:0007669"/>
    <property type="project" value="UniProtKB-EC"/>
</dbReference>
<evidence type="ECO:0000256" key="1">
    <source>
        <dbReference type="ARBA" id="ARBA00004613"/>
    </source>
</evidence>
<dbReference type="Pfam" id="PF00353">
    <property type="entry name" value="HemolysinCabind"/>
    <property type="match status" value="8"/>
</dbReference>
<name>A0A0J9EAM0_9RHOB</name>
<dbReference type="SUPFAM" id="SSF101908">
    <property type="entry name" value="Putative isomerase YbhE"/>
    <property type="match status" value="1"/>
</dbReference>
<dbReference type="EMBL" id="LFTY01000002">
    <property type="protein sequence ID" value="KMW59840.1"/>
    <property type="molecule type" value="Genomic_DNA"/>
</dbReference>
<organism evidence="3 4">
    <name type="scientific">Candidatus Rhodobacter oscarellae</name>
    <dbReference type="NCBI Taxonomy" id="1675527"/>
    <lineage>
        <taxon>Bacteria</taxon>
        <taxon>Pseudomonadati</taxon>
        <taxon>Pseudomonadota</taxon>
        <taxon>Alphaproteobacteria</taxon>
        <taxon>Rhodobacterales</taxon>
        <taxon>Rhodobacter group</taxon>
        <taxon>Rhodobacter</taxon>
    </lineage>
</organism>
<dbReference type="PATRIC" id="fig|1675527.3.peg.5060"/>
<protein>
    <submittedName>
        <fullName evidence="3">Alkaline phosphatase</fullName>
        <ecNumber evidence="3">3.1.3.1</ecNumber>
    </submittedName>
</protein>
<dbReference type="InterPro" id="IPR015943">
    <property type="entry name" value="WD40/YVTN_repeat-like_dom_sf"/>
</dbReference>
<gene>
    <name evidence="3" type="ORF">AIOL_004824</name>
</gene>
<dbReference type="InterPro" id="IPR018511">
    <property type="entry name" value="Hemolysin-typ_Ca-bd_CS"/>
</dbReference>
<dbReference type="STRING" id="1675527.AIOL_004824"/>
<dbReference type="AlphaFoldDB" id="A0A0J9EAM0"/>
<dbReference type="Gene3D" id="2.130.10.10">
    <property type="entry name" value="YVTN repeat-like/Quinoprotein amine dehydrogenase"/>
    <property type="match status" value="1"/>
</dbReference>
<keyword evidence="3" id="KW-0378">Hydrolase</keyword>
<dbReference type="GO" id="GO:0005576">
    <property type="term" value="C:extracellular region"/>
    <property type="evidence" value="ECO:0007669"/>
    <property type="project" value="UniProtKB-SubCell"/>
</dbReference>
<comment type="caution">
    <text evidence="3">The sequence shown here is derived from an EMBL/GenBank/DDBJ whole genome shotgun (WGS) entry which is preliminary data.</text>
</comment>
<dbReference type="PRINTS" id="PR00313">
    <property type="entry name" value="CABNDNGRPT"/>
</dbReference>
<dbReference type="PANTHER" id="PTHR38340:SF1">
    <property type="entry name" value="S-LAYER PROTEIN"/>
    <property type="match status" value="1"/>
</dbReference>
<proteinExistence type="predicted"/>
<dbReference type="InterPro" id="IPR011049">
    <property type="entry name" value="Serralysin-like_metalloprot_C"/>
</dbReference>
<reference evidence="3 4" key="1">
    <citation type="submission" date="2015-06" db="EMBL/GenBank/DDBJ databases">
        <title>Draft genome sequence of an Alphaproteobacteria species associated to the Mediterranean sponge Oscarella lobularis.</title>
        <authorList>
            <person name="Jourda C."/>
            <person name="Santini S."/>
            <person name="Claverie J.-M."/>
        </authorList>
    </citation>
    <scope>NUCLEOTIDE SEQUENCE [LARGE SCALE GENOMIC DNA]</scope>
    <source>
        <strain evidence="3">IGS</strain>
    </source>
</reference>
<evidence type="ECO:0000313" key="4">
    <source>
        <dbReference type="Proteomes" id="UP000037178"/>
    </source>
</evidence>
<dbReference type="PANTHER" id="PTHR38340">
    <property type="entry name" value="S-LAYER PROTEIN"/>
    <property type="match status" value="1"/>
</dbReference>
<dbReference type="InterPro" id="IPR001343">
    <property type="entry name" value="Hemolysn_Ca-bd"/>
</dbReference>